<proteinExistence type="predicted"/>
<keyword evidence="2" id="KW-1185">Reference proteome</keyword>
<sequence>MKNELDNKFVLSVFDKICKHGEKQGEEHILEGVKAFTDLDGYTIFLEDAQVKLRFGFHNQYHFDYEKSEHLEKFQMKLISIEKGYS</sequence>
<protein>
    <submittedName>
        <fullName evidence="1">DUF3081 domain-containing protein</fullName>
    </submittedName>
</protein>
<evidence type="ECO:0000313" key="2">
    <source>
        <dbReference type="Proteomes" id="UP001652504"/>
    </source>
</evidence>
<name>A0ABT3A350_9ALTE</name>
<dbReference type="InterPro" id="IPR021432">
    <property type="entry name" value="DUF3081"/>
</dbReference>
<comment type="caution">
    <text evidence="1">The sequence shown here is derived from an EMBL/GenBank/DDBJ whole genome shotgun (WGS) entry which is preliminary data.</text>
</comment>
<dbReference type="Proteomes" id="UP001652504">
    <property type="component" value="Unassembled WGS sequence"/>
</dbReference>
<evidence type="ECO:0000313" key="1">
    <source>
        <dbReference type="EMBL" id="MCV2883113.1"/>
    </source>
</evidence>
<reference evidence="1 2" key="1">
    <citation type="submission" date="2022-10" db="EMBL/GenBank/DDBJ databases">
        <title>Aestuariibacter sp. AA17 isolated from Montipora capitata coral fragment.</title>
        <authorList>
            <person name="Emsley S.A."/>
            <person name="Pfannmuller K.M."/>
            <person name="Loughran R.M."/>
            <person name="Shlafstein M."/>
            <person name="Papke E."/>
            <person name="Saw J.H."/>
            <person name="Ushijima B."/>
            <person name="Videau P."/>
        </authorList>
    </citation>
    <scope>NUCLEOTIDE SEQUENCE [LARGE SCALE GENOMIC DNA]</scope>
    <source>
        <strain evidence="1 2">AA17</strain>
    </source>
</reference>
<accession>A0ABT3A350</accession>
<organism evidence="1 2">
    <name type="scientific">Fluctibacter corallii</name>
    <dbReference type="NCBI Taxonomy" id="2984329"/>
    <lineage>
        <taxon>Bacteria</taxon>
        <taxon>Pseudomonadati</taxon>
        <taxon>Pseudomonadota</taxon>
        <taxon>Gammaproteobacteria</taxon>
        <taxon>Alteromonadales</taxon>
        <taxon>Alteromonadaceae</taxon>
        <taxon>Fluctibacter</taxon>
    </lineage>
</organism>
<dbReference type="Pfam" id="PF11280">
    <property type="entry name" value="DUF3081"/>
    <property type="match status" value="1"/>
</dbReference>
<dbReference type="EMBL" id="JAOWKX010000001">
    <property type="protein sequence ID" value="MCV2883113.1"/>
    <property type="molecule type" value="Genomic_DNA"/>
</dbReference>
<dbReference type="RefSeq" id="WP_263710319.1">
    <property type="nucleotide sequence ID" value="NZ_JAOWKX010000001.1"/>
</dbReference>
<gene>
    <name evidence="1" type="ORF">OE749_00190</name>
</gene>